<organism evidence="8 9">
    <name type="scientific">Stachybotrys chlorohalonatus (strain IBT 40285)</name>
    <dbReference type="NCBI Taxonomy" id="1283841"/>
    <lineage>
        <taxon>Eukaryota</taxon>
        <taxon>Fungi</taxon>
        <taxon>Dikarya</taxon>
        <taxon>Ascomycota</taxon>
        <taxon>Pezizomycotina</taxon>
        <taxon>Sordariomycetes</taxon>
        <taxon>Hypocreomycetidae</taxon>
        <taxon>Hypocreales</taxon>
        <taxon>Stachybotryaceae</taxon>
        <taxon>Stachybotrys</taxon>
    </lineage>
</organism>
<comment type="subcellular location">
    <subcellularLocation>
        <location evidence="1">Membrane</location>
        <topology evidence="1">Multi-pass membrane protein</topology>
    </subcellularLocation>
</comment>
<feature type="signal peptide" evidence="6">
    <location>
        <begin position="1"/>
        <end position="21"/>
    </location>
</feature>
<feature type="domain" description="Major facilitator superfamily (MFS) profile" evidence="7">
    <location>
        <begin position="1"/>
        <end position="119"/>
    </location>
</feature>
<dbReference type="PROSITE" id="PS50850">
    <property type="entry name" value="MFS"/>
    <property type="match status" value="1"/>
</dbReference>
<evidence type="ECO:0000256" key="5">
    <source>
        <dbReference type="SAM" id="Phobius"/>
    </source>
</evidence>
<feature type="chain" id="PRO_5001779954" description="Major facilitator superfamily (MFS) profile domain-containing protein" evidence="6">
    <location>
        <begin position="22"/>
        <end position="119"/>
    </location>
</feature>
<dbReference type="SUPFAM" id="SSF103473">
    <property type="entry name" value="MFS general substrate transporter"/>
    <property type="match status" value="1"/>
</dbReference>
<evidence type="ECO:0000313" key="9">
    <source>
        <dbReference type="Proteomes" id="UP000028524"/>
    </source>
</evidence>
<keyword evidence="3 5" id="KW-1133">Transmembrane helix</keyword>
<evidence type="ECO:0000256" key="4">
    <source>
        <dbReference type="ARBA" id="ARBA00023136"/>
    </source>
</evidence>
<keyword evidence="9" id="KW-1185">Reference proteome</keyword>
<evidence type="ECO:0000313" key="8">
    <source>
        <dbReference type="EMBL" id="KFA68516.1"/>
    </source>
</evidence>
<dbReference type="STRING" id="1283841.A0A084QX31"/>
<accession>A0A084QX31</accession>
<evidence type="ECO:0000259" key="7">
    <source>
        <dbReference type="PROSITE" id="PS50850"/>
    </source>
</evidence>
<dbReference type="GO" id="GO:0005886">
    <property type="term" value="C:plasma membrane"/>
    <property type="evidence" value="ECO:0007669"/>
    <property type="project" value="TreeGrafter"/>
</dbReference>
<dbReference type="PANTHER" id="PTHR23502">
    <property type="entry name" value="MAJOR FACILITATOR SUPERFAMILY"/>
    <property type="match status" value="1"/>
</dbReference>
<name>A0A084QX31_STAC4</name>
<dbReference type="InterPro" id="IPR020846">
    <property type="entry name" value="MFS_dom"/>
</dbReference>
<dbReference type="AlphaFoldDB" id="A0A084QX31"/>
<dbReference type="EMBL" id="KL659845">
    <property type="protein sequence ID" value="KFA68516.1"/>
    <property type="molecule type" value="Genomic_DNA"/>
</dbReference>
<dbReference type="Proteomes" id="UP000028524">
    <property type="component" value="Unassembled WGS sequence"/>
</dbReference>
<protein>
    <recommendedName>
        <fullName evidence="7">Major facilitator superfamily (MFS) profile domain-containing protein</fullName>
    </recommendedName>
</protein>
<dbReference type="Pfam" id="PF07690">
    <property type="entry name" value="MFS_1"/>
    <property type="match status" value="1"/>
</dbReference>
<dbReference type="InterPro" id="IPR036259">
    <property type="entry name" value="MFS_trans_sf"/>
</dbReference>
<evidence type="ECO:0000256" key="1">
    <source>
        <dbReference type="ARBA" id="ARBA00004141"/>
    </source>
</evidence>
<proteinExistence type="predicted"/>
<feature type="transmembrane region" description="Helical" evidence="5">
    <location>
        <begin position="31"/>
        <end position="58"/>
    </location>
</feature>
<evidence type="ECO:0000256" key="3">
    <source>
        <dbReference type="ARBA" id="ARBA00022989"/>
    </source>
</evidence>
<dbReference type="HOGENOM" id="CLU_2062994_0_0_1"/>
<reference evidence="8 9" key="1">
    <citation type="journal article" date="2014" name="BMC Genomics">
        <title>Comparative genome sequencing reveals chemotype-specific gene clusters in the toxigenic black mold Stachybotrys.</title>
        <authorList>
            <person name="Semeiks J."/>
            <person name="Borek D."/>
            <person name="Otwinowski Z."/>
            <person name="Grishin N.V."/>
        </authorList>
    </citation>
    <scope>NUCLEOTIDE SEQUENCE [LARGE SCALE GENOMIC DNA]</scope>
    <source>
        <strain evidence="8 9">IBT 40285</strain>
    </source>
</reference>
<dbReference type="InParanoid" id="A0A084QX31"/>
<dbReference type="OrthoDB" id="440553at2759"/>
<keyword evidence="6" id="KW-0732">Signal</keyword>
<dbReference type="InterPro" id="IPR011701">
    <property type="entry name" value="MFS"/>
</dbReference>
<keyword evidence="2 5" id="KW-0812">Transmembrane</keyword>
<gene>
    <name evidence="8" type="ORF">S40285_05396</name>
</gene>
<dbReference type="GO" id="GO:0022857">
    <property type="term" value="F:transmembrane transporter activity"/>
    <property type="evidence" value="ECO:0007669"/>
    <property type="project" value="InterPro"/>
</dbReference>
<dbReference type="PANTHER" id="PTHR23502:SF151">
    <property type="entry name" value="MAJOR FACILITATOR SUPERFAMILY (MFS) PROFILE DOMAIN-CONTAINING PROTEIN"/>
    <property type="match status" value="1"/>
</dbReference>
<sequence>MIVHVIVQAILSAIFAAAADAHGRRPILLVAYLIYTLGGLGFVLNDVTGWSYTGLLLLRAMESLGASVCASIANGAVSDVHAPMECGSMTRPTIGAANIGTVLGPTLGSLIASRTGNAA</sequence>
<keyword evidence="4 5" id="KW-0472">Membrane</keyword>
<evidence type="ECO:0000256" key="2">
    <source>
        <dbReference type="ARBA" id="ARBA00022692"/>
    </source>
</evidence>
<evidence type="ECO:0000256" key="6">
    <source>
        <dbReference type="SAM" id="SignalP"/>
    </source>
</evidence>
<dbReference type="Gene3D" id="1.20.1720.10">
    <property type="entry name" value="Multidrug resistance protein D"/>
    <property type="match status" value="1"/>
</dbReference>